<sequence>MRPIDRKMPGSVHETSRLLIPTHDSGVKEKSDHSFKISLFFAVCISIGVVCWTNLTPQHEGLTALDSTTNADALESDESNAPFYKKITYRDFLEHDKVLKFIESRGLSNASAEWELLEYLPKELLITGDPELIMGGGDQGYIGATAMEGLTTWSMQHKNTSGLYNSAFTIVLDMRGNVVSISPTMYHLADSYHFISWKPWHRDPNFMLGGVDIQAAQDGPVYLWNWNGQKDEEYISLMNGLQADCHDVSSTYTNDAIWVTADNRGIQMLNYTDGSIMKTRIFPKDIVRDPNHAQMIEHDRTGIISSRITNSIVKVPLLGDGVEWICGGKNGTIDIIDENGKYWPAGHTIWQGQHNVEYIGEQEYLLFDDQSSVSWDGVSESQTAEQSRLLLLRIDEKKKVAKIKWTYPVGAYTPIFGDADLMPTGNILGTMWVGSYNCTNWTSMVGCNNYPYDAQVTEVVKATSKVAWSVRIVGNESIKNNNAWFGWSIYSSERMYEKPLVYQAVCKKTEEGSVIHFRTQDMIRSNNAAPGQWILKDTDSKEVVSSGNFSFVPFWRPTEVTLRVDDWSKCNGTIFIGNQWGKWRETILEETE</sequence>
<keyword evidence="1" id="KW-0472">Membrane</keyword>
<evidence type="ECO:0000313" key="2">
    <source>
        <dbReference type="EMBL" id="CAD9475898.1"/>
    </source>
</evidence>
<dbReference type="SUPFAM" id="SSF101908">
    <property type="entry name" value="Putative isomerase YbhE"/>
    <property type="match status" value="1"/>
</dbReference>
<accession>A0A7S2MCR6</accession>
<keyword evidence="1" id="KW-1133">Transmembrane helix</keyword>
<feature type="transmembrane region" description="Helical" evidence="1">
    <location>
        <begin position="37"/>
        <end position="55"/>
    </location>
</feature>
<dbReference type="GO" id="GO:0004062">
    <property type="term" value="F:aryl sulfotransferase activity"/>
    <property type="evidence" value="ECO:0007669"/>
    <property type="project" value="InterPro"/>
</dbReference>
<dbReference type="AlphaFoldDB" id="A0A7S2MCR6"/>
<evidence type="ECO:0000256" key="1">
    <source>
        <dbReference type="SAM" id="Phobius"/>
    </source>
</evidence>
<protein>
    <submittedName>
        <fullName evidence="2">Uncharacterized protein</fullName>
    </submittedName>
</protein>
<organism evidence="2">
    <name type="scientific">Octactis speculum</name>
    <dbReference type="NCBI Taxonomy" id="3111310"/>
    <lineage>
        <taxon>Eukaryota</taxon>
        <taxon>Sar</taxon>
        <taxon>Stramenopiles</taxon>
        <taxon>Ochrophyta</taxon>
        <taxon>Dictyochophyceae</taxon>
        <taxon>Dictyochales</taxon>
        <taxon>Dictyochaceae</taxon>
        <taxon>Octactis</taxon>
    </lineage>
</organism>
<reference evidence="2" key="1">
    <citation type="submission" date="2021-01" db="EMBL/GenBank/DDBJ databases">
        <authorList>
            <person name="Corre E."/>
            <person name="Pelletier E."/>
            <person name="Niang G."/>
            <person name="Scheremetjew M."/>
            <person name="Finn R."/>
            <person name="Kale V."/>
            <person name="Holt S."/>
            <person name="Cochrane G."/>
            <person name="Meng A."/>
            <person name="Brown T."/>
            <person name="Cohen L."/>
        </authorList>
    </citation>
    <scope>NUCLEOTIDE SEQUENCE</scope>
    <source>
        <strain evidence="2">CCMP1381</strain>
    </source>
</reference>
<gene>
    <name evidence="2" type="ORF">DSPE1174_LOCUS28569</name>
</gene>
<dbReference type="Pfam" id="PF05935">
    <property type="entry name" value="Arylsulfotrans"/>
    <property type="match status" value="1"/>
</dbReference>
<dbReference type="EMBL" id="HBGS01055189">
    <property type="protein sequence ID" value="CAD9475898.1"/>
    <property type="molecule type" value="Transcribed_RNA"/>
</dbReference>
<proteinExistence type="predicted"/>
<keyword evidence="1" id="KW-0812">Transmembrane</keyword>
<name>A0A7S2MCR6_9STRA</name>
<dbReference type="InterPro" id="IPR010262">
    <property type="entry name" value="Arylsulfotransferase_bact"/>
</dbReference>